<evidence type="ECO:0000313" key="1">
    <source>
        <dbReference type="EMBL" id="DAD29689.1"/>
    </source>
</evidence>
<accession>A0A822YEK8</accession>
<dbReference type="Proteomes" id="UP000607653">
    <property type="component" value="Unassembled WGS sequence"/>
</dbReference>
<gene>
    <name evidence="1" type="ORF">HUJ06_031157</name>
</gene>
<reference evidence="1 2" key="1">
    <citation type="journal article" date="2020" name="Mol. Biol. Evol.">
        <title>Distinct Expression and Methylation Patterns for Genes with Different Fates following a Single Whole-Genome Duplication in Flowering Plants.</title>
        <authorList>
            <person name="Shi T."/>
            <person name="Rahmani R.S."/>
            <person name="Gugger P.F."/>
            <person name="Wang M."/>
            <person name="Li H."/>
            <person name="Zhang Y."/>
            <person name="Li Z."/>
            <person name="Wang Q."/>
            <person name="Van de Peer Y."/>
            <person name="Marchal K."/>
            <person name="Chen J."/>
        </authorList>
    </citation>
    <scope>NUCLEOTIDE SEQUENCE [LARGE SCALE GENOMIC DNA]</scope>
    <source>
        <tissue evidence="1">Leaf</tissue>
    </source>
</reference>
<proteinExistence type="predicted"/>
<dbReference type="EMBL" id="DUZY01000002">
    <property type="protein sequence ID" value="DAD29689.1"/>
    <property type="molecule type" value="Genomic_DNA"/>
</dbReference>
<sequence>MAMPDGAKKLQTSNYLRYVESLAVLLSSIGKISHSHAVILGEALALEENDLVFLSESSLATLARLWFHRQCR</sequence>
<dbReference type="AlphaFoldDB" id="A0A822YEK8"/>
<evidence type="ECO:0000313" key="2">
    <source>
        <dbReference type="Proteomes" id="UP000607653"/>
    </source>
</evidence>
<keyword evidence="2" id="KW-1185">Reference proteome</keyword>
<name>A0A822YEK8_NELNU</name>
<protein>
    <submittedName>
        <fullName evidence="1">Uncharacterized protein</fullName>
    </submittedName>
</protein>
<comment type="caution">
    <text evidence="1">The sequence shown here is derived from an EMBL/GenBank/DDBJ whole genome shotgun (WGS) entry which is preliminary data.</text>
</comment>
<organism evidence="1 2">
    <name type="scientific">Nelumbo nucifera</name>
    <name type="common">Sacred lotus</name>
    <dbReference type="NCBI Taxonomy" id="4432"/>
    <lineage>
        <taxon>Eukaryota</taxon>
        <taxon>Viridiplantae</taxon>
        <taxon>Streptophyta</taxon>
        <taxon>Embryophyta</taxon>
        <taxon>Tracheophyta</taxon>
        <taxon>Spermatophyta</taxon>
        <taxon>Magnoliopsida</taxon>
        <taxon>Proteales</taxon>
        <taxon>Nelumbonaceae</taxon>
        <taxon>Nelumbo</taxon>
    </lineage>
</organism>